<dbReference type="InterPro" id="IPR007145">
    <property type="entry name" value="MAP65_Ase1_PRC1"/>
</dbReference>
<dbReference type="Pfam" id="PF03999">
    <property type="entry name" value="MAP65_ASE1"/>
    <property type="match status" value="1"/>
</dbReference>
<feature type="compositionally biased region" description="Basic and acidic residues" evidence="2">
    <location>
        <begin position="962"/>
        <end position="974"/>
    </location>
</feature>
<dbReference type="GeneID" id="75831705"/>
<dbReference type="RefSeq" id="XP_051360262.1">
    <property type="nucleotide sequence ID" value="XM_051508649.1"/>
</dbReference>
<feature type="compositionally biased region" description="Low complexity" evidence="2">
    <location>
        <begin position="1055"/>
        <end position="1074"/>
    </location>
</feature>
<dbReference type="Proteomes" id="UP001055219">
    <property type="component" value="Unassembled WGS sequence"/>
</dbReference>
<comment type="caution">
    <text evidence="3">The sequence shown here is derived from an EMBL/GenBank/DDBJ whole genome shotgun (WGS) entry which is preliminary data.</text>
</comment>
<dbReference type="CDD" id="cd12148">
    <property type="entry name" value="fungal_TF_MHR"/>
    <property type="match status" value="1"/>
</dbReference>
<dbReference type="GO" id="GO:0005737">
    <property type="term" value="C:cytoplasm"/>
    <property type="evidence" value="ECO:0007669"/>
    <property type="project" value="TreeGrafter"/>
</dbReference>
<proteinExistence type="predicted"/>
<feature type="compositionally biased region" description="Low complexity" evidence="2">
    <location>
        <begin position="1007"/>
        <end position="1020"/>
    </location>
</feature>
<evidence type="ECO:0000256" key="2">
    <source>
        <dbReference type="SAM" id="MobiDB-lite"/>
    </source>
</evidence>
<dbReference type="GO" id="GO:0008017">
    <property type="term" value="F:microtubule binding"/>
    <property type="evidence" value="ECO:0007669"/>
    <property type="project" value="InterPro"/>
</dbReference>
<feature type="compositionally biased region" description="Basic and acidic residues" evidence="2">
    <location>
        <begin position="990"/>
        <end position="1003"/>
    </location>
</feature>
<dbReference type="AlphaFoldDB" id="A0A9Q0BC64"/>
<keyword evidence="1" id="KW-0175">Coiled coil</keyword>
<accession>A0A9Q0BC64</accession>
<dbReference type="OrthoDB" id="642895at2759"/>
<feature type="compositionally biased region" description="Polar residues" evidence="2">
    <location>
        <begin position="893"/>
        <end position="902"/>
    </location>
</feature>
<feature type="compositionally biased region" description="Basic and acidic residues" evidence="2">
    <location>
        <begin position="1106"/>
        <end position="1115"/>
    </location>
</feature>
<evidence type="ECO:0000313" key="3">
    <source>
        <dbReference type="EMBL" id="KAI6779406.1"/>
    </source>
</evidence>
<reference evidence="3" key="1">
    <citation type="journal article" date="2021" name="J Fungi (Basel)">
        <title>Genomic and Metabolomic Analyses of the Marine Fungus Emericellopsis cladophorae: Insights into Saltwater Adaptability Mechanisms and Its Biosynthetic Potential.</title>
        <authorList>
            <person name="Goncalves M.F.M."/>
            <person name="Hilario S."/>
            <person name="Van de Peer Y."/>
            <person name="Esteves A.C."/>
            <person name="Alves A."/>
        </authorList>
    </citation>
    <scope>NUCLEOTIDE SEQUENCE</scope>
    <source>
        <strain evidence="3">MUM 19.33</strain>
    </source>
</reference>
<dbReference type="PANTHER" id="PTHR19321">
    <property type="entry name" value="PROTEIN REGULATOR OF CYTOKINESIS 1 PRC1-RELATED"/>
    <property type="match status" value="1"/>
</dbReference>
<dbReference type="EMBL" id="JAGIXG020000047">
    <property type="protein sequence ID" value="KAI6779406.1"/>
    <property type="molecule type" value="Genomic_DNA"/>
</dbReference>
<reference evidence="3" key="2">
    <citation type="submission" date="2022-07" db="EMBL/GenBank/DDBJ databases">
        <authorList>
            <person name="Goncalves M.F.M."/>
            <person name="Hilario S."/>
            <person name="Van De Peer Y."/>
            <person name="Esteves A.C."/>
            <person name="Alves A."/>
        </authorList>
    </citation>
    <scope>NUCLEOTIDE SEQUENCE</scope>
    <source>
        <strain evidence="3">MUM 19.33</strain>
    </source>
</reference>
<organism evidence="3 4">
    <name type="scientific">Emericellopsis cladophorae</name>
    <dbReference type="NCBI Taxonomy" id="2686198"/>
    <lineage>
        <taxon>Eukaryota</taxon>
        <taxon>Fungi</taxon>
        <taxon>Dikarya</taxon>
        <taxon>Ascomycota</taxon>
        <taxon>Pezizomycotina</taxon>
        <taxon>Sordariomycetes</taxon>
        <taxon>Hypocreomycetidae</taxon>
        <taxon>Hypocreales</taxon>
        <taxon>Bionectriaceae</taxon>
        <taxon>Emericellopsis</taxon>
    </lineage>
</organism>
<feature type="compositionally biased region" description="Acidic residues" evidence="2">
    <location>
        <begin position="1078"/>
        <end position="1090"/>
    </location>
</feature>
<evidence type="ECO:0000256" key="1">
    <source>
        <dbReference type="SAM" id="Coils"/>
    </source>
</evidence>
<protein>
    <submittedName>
        <fullName evidence="3">Anaphase spindle elongation protein-like protein</fullName>
    </submittedName>
</protein>
<feature type="compositionally biased region" description="Basic and acidic residues" evidence="2">
    <location>
        <begin position="939"/>
        <end position="951"/>
    </location>
</feature>
<evidence type="ECO:0000313" key="4">
    <source>
        <dbReference type="Proteomes" id="UP001055219"/>
    </source>
</evidence>
<feature type="region of interest" description="Disordered" evidence="2">
    <location>
        <begin position="1106"/>
        <end position="1127"/>
    </location>
</feature>
<keyword evidence="4" id="KW-1185">Reference proteome</keyword>
<feature type="coiled-coil region" evidence="1">
    <location>
        <begin position="614"/>
        <end position="648"/>
    </location>
</feature>
<feature type="region of interest" description="Disordered" evidence="2">
    <location>
        <begin position="1048"/>
        <end position="1094"/>
    </location>
</feature>
<gene>
    <name evidence="3" type="ORF">J7T54_005220</name>
</gene>
<dbReference type="GO" id="GO:1990023">
    <property type="term" value="C:mitotic spindle midzone"/>
    <property type="evidence" value="ECO:0007669"/>
    <property type="project" value="TreeGrafter"/>
</dbReference>
<sequence length="1155" mass="129730">MVPRKPADNMGIMAYYIRIVTLWKRASTYASKPDTGPAPWMPSSEFAALDAHMSRWRRELPEFVEYSPDTIYARLDSNQLGALMLIHCTYHHAYLELYKVALPELYSLPNSPSFPPEQSEARQALQAEGYFHARQISRLLVEAAEHGPRLLSDAALPWFALESSRVMLYYVARILPVGRADVSERVKEAVESTEANVELLKMMGALFPVSTLYASTVSRWLSKMRQGVRDLSPRTAEEHVGLPDTEISSFTTPQKALSGFTLPPVTFHYDHANGPQMCSSIHPMSTTTTAIPSNATSSPPHWDTAQHLVDLSRGHTPPKGCGLCESLDLDDLRNFSREDMLVLRYGSVASNELESDTETSRPATRDIPEAHTSHLTGRTHHARIVTSFIARATMDTSYLAQQVNSSVAQLHGLFDEIGVPSHEREAREAELFESLSEALEGQVRHVNAEKKEMVEEAKKIIIAIHQMETSLDDSKRSRDDDSMQITYPLNRCLAHLKEKHQQIQRLHRERFEQVKKLVEALESYSSHLEPTFVQIALPPTSPNASIPPTFDLSPSYVDRLDVEFTRVYEEYTQRIATVQSLANSIISLWAELGIPQAQQDGAIVKYYRESPEQLGLHEEDLARLLAKRDKLSEEKKNREKKLQSLKAAVETLWIKLDVDAGETKAFLNANRGCGVRQINEFEDELVRLNELKRQNLHLFVEDSRVKLQELWDSLYFSEDEMLEFTPAFSDVYSDALLEAHEREIARLEALKEQRAPTLSLIDRHKSLIKERDDLATSSQDASRLMARGQKGEKRDPGKLLREEKMRKRIAKELPKITAELRKILEKWEDEYDRPFLVFGERYLDEIEAGEAKRTAAPGPRSKTPAGPPASAVKAAPKSVQSCTVTRQIPPRSMTKTPTSTYRKTPAKPAAAQPSGKASPSRIPARAPLSNLKHGNNSPERARPESRSDLHRNGAPMRAPPPKMRDLRSVPELETPRNPYKGAGIAGSIVRHTEPEDVYDDRPKVLRGLSGTSSHSNGSSSYHNQPSYYEDSYDSRYNDPYATVRAPASRAPAIYSTSSGSSRQISQSSTQISGSENWETFDDNSEPEPDASDAYYAKLRAARNKRLHEGAHEAFRPDSSQGSKRMRGPTTVSAVMVDADGNRIVSGSEWTDEDAY</sequence>
<name>A0A9Q0BC64_9HYPO</name>
<feature type="region of interest" description="Disordered" evidence="2">
    <location>
        <begin position="772"/>
        <end position="797"/>
    </location>
</feature>
<dbReference type="Gene3D" id="1.20.58.1520">
    <property type="match status" value="1"/>
</dbReference>
<feature type="compositionally biased region" description="Low complexity" evidence="2">
    <location>
        <begin position="868"/>
        <end position="879"/>
    </location>
</feature>
<dbReference type="GO" id="GO:0051256">
    <property type="term" value="P:mitotic spindle midzone assembly"/>
    <property type="evidence" value="ECO:0007669"/>
    <property type="project" value="TreeGrafter"/>
</dbReference>
<dbReference type="PANTHER" id="PTHR19321:SF41">
    <property type="entry name" value="FASCETTO-RELATED"/>
    <property type="match status" value="1"/>
</dbReference>
<feature type="region of interest" description="Disordered" evidence="2">
    <location>
        <begin position="850"/>
        <end position="1035"/>
    </location>
</feature>